<organism evidence="1">
    <name type="scientific">marine metagenome</name>
    <dbReference type="NCBI Taxonomy" id="408172"/>
    <lineage>
        <taxon>unclassified sequences</taxon>
        <taxon>metagenomes</taxon>
        <taxon>ecological metagenomes</taxon>
    </lineage>
</organism>
<dbReference type="InterPro" id="IPR003737">
    <property type="entry name" value="GlcNAc_PI_deacetylase-related"/>
</dbReference>
<accession>A0A382D5N0</accession>
<gene>
    <name evidence="1" type="ORF">METZ01_LOCUS185781</name>
</gene>
<dbReference type="SUPFAM" id="SSF102588">
    <property type="entry name" value="LmbE-like"/>
    <property type="match status" value="1"/>
</dbReference>
<dbReference type="Gene3D" id="3.40.50.10320">
    <property type="entry name" value="LmbE-like"/>
    <property type="match status" value="1"/>
</dbReference>
<protein>
    <recommendedName>
        <fullName evidence="2">GlcNAc-PI de-N-acetylase</fullName>
    </recommendedName>
</protein>
<dbReference type="PANTHER" id="PTHR12993:SF11">
    <property type="entry name" value="N-ACETYLGLUCOSAMINYL-PHOSPHATIDYLINOSITOL DE-N-ACETYLASE"/>
    <property type="match status" value="1"/>
</dbReference>
<dbReference type="Pfam" id="PF02585">
    <property type="entry name" value="PIG-L"/>
    <property type="match status" value="1"/>
</dbReference>
<evidence type="ECO:0008006" key="2">
    <source>
        <dbReference type="Google" id="ProtNLM"/>
    </source>
</evidence>
<proteinExistence type="predicted"/>
<feature type="non-terminal residue" evidence="1">
    <location>
        <position position="1"/>
    </location>
</feature>
<dbReference type="EMBL" id="UINC01037439">
    <property type="protein sequence ID" value="SVB32927.1"/>
    <property type="molecule type" value="Genomic_DNA"/>
</dbReference>
<dbReference type="PANTHER" id="PTHR12993">
    <property type="entry name" value="N-ACETYLGLUCOSAMINYL-PHOSPHATIDYLINOSITOL DE-N-ACETYLASE-RELATED"/>
    <property type="match status" value="1"/>
</dbReference>
<reference evidence="1" key="1">
    <citation type="submission" date="2018-05" db="EMBL/GenBank/DDBJ databases">
        <authorList>
            <person name="Lanie J.A."/>
            <person name="Ng W.-L."/>
            <person name="Kazmierczak K.M."/>
            <person name="Andrzejewski T.M."/>
            <person name="Davidsen T.M."/>
            <person name="Wayne K.J."/>
            <person name="Tettelin H."/>
            <person name="Glass J.I."/>
            <person name="Rusch D."/>
            <person name="Podicherti R."/>
            <person name="Tsui H.-C.T."/>
            <person name="Winkler M.E."/>
        </authorList>
    </citation>
    <scope>NUCLEOTIDE SEQUENCE</scope>
</reference>
<name>A0A382D5N0_9ZZZZ</name>
<dbReference type="InterPro" id="IPR024078">
    <property type="entry name" value="LmbE-like_dom_sf"/>
</dbReference>
<sequence length="232" mass="25612">SNVCATNGDVGEISDPSLANSDNLWQVRQEEMLKAMAVTGISDVRFLGYRDSGMDGTPDNNNPASLYQADPAKVEAQISALMEELKPDIVFTHDPTGGYGHPDHVTVYHRITAVIEVMTGKRPHVYHICFPKKNFEKLWQGMTDAGITPPFAKEQLNVIGSPDDYVTTVRDVSDYVDIKKESLSCHRTQVDPDGPFGLLAPTVLTAWMGTEYFYLVPPTNGETHEDILLDLA</sequence>
<evidence type="ECO:0000313" key="1">
    <source>
        <dbReference type="EMBL" id="SVB32927.1"/>
    </source>
</evidence>
<dbReference type="GO" id="GO:0016811">
    <property type="term" value="F:hydrolase activity, acting on carbon-nitrogen (but not peptide) bonds, in linear amides"/>
    <property type="evidence" value="ECO:0007669"/>
    <property type="project" value="TreeGrafter"/>
</dbReference>
<dbReference type="AlphaFoldDB" id="A0A382D5N0"/>